<evidence type="ECO:0000256" key="1">
    <source>
        <dbReference type="ARBA" id="ARBA00004370"/>
    </source>
</evidence>
<evidence type="ECO:0000313" key="6">
    <source>
        <dbReference type="EMBL" id="ASP38557.1"/>
    </source>
</evidence>
<dbReference type="EMBL" id="CP022530">
    <property type="protein sequence ID" value="ASP38557.1"/>
    <property type="molecule type" value="Genomic_DNA"/>
</dbReference>
<dbReference type="Pfam" id="PF01124">
    <property type="entry name" value="MAPEG"/>
    <property type="match status" value="1"/>
</dbReference>
<dbReference type="InterPro" id="IPR001129">
    <property type="entry name" value="Membr-assoc_MAPEG"/>
</dbReference>
<dbReference type="SUPFAM" id="SSF161084">
    <property type="entry name" value="MAPEG domain-like"/>
    <property type="match status" value="1"/>
</dbReference>
<protein>
    <recommendedName>
        <fullName evidence="8">MAPEG family protein</fullName>
    </recommendedName>
</protein>
<comment type="subcellular location">
    <subcellularLocation>
        <location evidence="1">Membrane</location>
    </subcellularLocation>
</comment>
<evidence type="ECO:0000256" key="5">
    <source>
        <dbReference type="SAM" id="Phobius"/>
    </source>
</evidence>
<proteinExistence type="predicted"/>
<dbReference type="Proteomes" id="UP000202440">
    <property type="component" value="Chromosome"/>
</dbReference>
<feature type="transmembrane region" description="Helical" evidence="5">
    <location>
        <begin position="113"/>
        <end position="133"/>
    </location>
</feature>
<evidence type="ECO:0008006" key="8">
    <source>
        <dbReference type="Google" id="ProtNLM"/>
    </source>
</evidence>
<keyword evidence="4 5" id="KW-0472">Membrane</keyword>
<keyword evidence="7" id="KW-1185">Reference proteome</keyword>
<dbReference type="PANTHER" id="PTHR35371:SF1">
    <property type="entry name" value="BLR7753 PROTEIN"/>
    <property type="match status" value="1"/>
</dbReference>
<dbReference type="PANTHER" id="PTHR35371">
    <property type="entry name" value="INNER MEMBRANE PROTEIN"/>
    <property type="match status" value="1"/>
</dbReference>
<dbReference type="AlphaFoldDB" id="A0A222FHL3"/>
<dbReference type="GO" id="GO:0016020">
    <property type="term" value="C:membrane"/>
    <property type="evidence" value="ECO:0007669"/>
    <property type="project" value="UniProtKB-SubCell"/>
</dbReference>
<evidence type="ECO:0000256" key="3">
    <source>
        <dbReference type="ARBA" id="ARBA00022989"/>
    </source>
</evidence>
<keyword evidence="2 5" id="KW-0812">Transmembrane</keyword>
<gene>
    <name evidence="6" type="ORF">CHH28_07660</name>
</gene>
<sequence length="134" mass="14777">MPWLDPYQTTVLMLGLSGLLFFIQLMVADVVGILSGHTPGALVEQNHQRLLFRASRVIANSNESIGIFILFVLFGFLTSAAPEWMNRGAVVYFVGRLGHMGCYYLNLAIARSIAFAVSCVGLVILFAAGMYAWW</sequence>
<dbReference type="KEGG" id="bsan:CHH28_07660"/>
<dbReference type="Gene3D" id="1.20.120.550">
    <property type="entry name" value="Membrane associated eicosanoid/glutathione metabolism-like domain"/>
    <property type="match status" value="1"/>
</dbReference>
<dbReference type="InterPro" id="IPR023352">
    <property type="entry name" value="MAPEG-like_dom_sf"/>
</dbReference>
<name>A0A222FHL3_9GAMM</name>
<evidence type="ECO:0000256" key="2">
    <source>
        <dbReference type="ARBA" id="ARBA00022692"/>
    </source>
</evidence>
<keyword evidence="3 5" id="KW-1133">Transmembrane helix</keyword>
<organism evidence="6 7">
    <name type="scientific">Bacterioplanes sanyensis</name>
    <dbReference type="NCBI Taxonomy" id="1249553"/>
    <lineage>
        <taxon>Bacteria</taxon>
        <taxon>Pseudomonadati</taxon>
        <taxon>Pseudomonadota</taxon>
        <taxon>Gammaproteobacteria</taxon>
        <taxon>Oceanospirillales</taxon>
        <taxon>Oceanospirillaceae</taxon>
        <taxon>Bacterioplanes</taxon>
    </lineage>
</organism>
<dbReference type="RefSeq" id="WP_094059747.1">
    <property type="nucleotide sequence ID" value="NZ_CP022530.1"/>
</dbReference>
<evidence type="ECO:0000256" key="4">
    <source>
        <dbReference type="ARBA" id="ARBA00023136"/>
    </source>
</evidence>
<feature type="transmembrane region" description="Helical" evidence="5">
    <location>
        <begin position="12"/>
        <end position="36"/>
    </location>
</feature>
<feature type="transmembrane region" description="Helical" evidence="5">
    <location>
        <begin position="57"/>
        <end position="77"/>
    </location>
</feature>
<dbReference type="OrthoDB" id="5880499at2"/>
<reference evidence="6 7" key="1">
    <citation type="submission" date="2017-07" db="EMBL/GenBank/DDBJ databases">
        <title>Annotated genome sequence of Bacterioplanes sanyensis isolated from Red Sea.</title>
        <authorList>
            <person name="Rehman Z.U."/>
        </authorList>
    </citation>
    <scope>NUCLEOTIDE SEQUENCE [LARGE SCALE GENOMIC DNA]</scope>
    <source>
        <strain evidence="6 7">NV9</strain>
    </source>
</reference>
<accession>A0A222FHL3</accession>
<evidence type="ECO:0000313" key="7">
    <source>
        <dbReference type="Proteomes" id="UP000202440"/>
    </source>
</evidence>